<dbReference type="SUPFAM" id="SSF48264">
    <property type="entry name" value="Cytochrome P450"/>
    <property type="match status" value="1"/>
</dbReference>
<evidence type="ECO:0000256" key="15">
    <source>
        <dbReference type="SAM" id="Phobius"/>
    </source>
</evidence>
<dbReference type="PANTHER" id="PTHR24292:SF54">
    <property type="entry name" value="CYP9F3-RELATED"/>
    <property type="match status" value="1"/>
</dbReference>
<dbReference type="InterPro" id="IPR036396">
    <property type="entry name" value="Cyt_P450_sf"/>
</dbReference>
<sequence length="502" mass="57793">MGPFEILCGTAAVILALYYFFTSTFNFWVSRGVSGPRPIPALGNFKDVMLNNISVGDYLAEIYEKYKDEPMIGIFARKTPVLVLKDLDLIKDVLIKDFSVFASRGMPTFEKAEPLSQHLFSLEPKRWRPLRIKLSPVFTSGKLREMFSLISECADNLVQYMEKLADKQEPVECRELTAKYTTDVIGSCAFGIEMNALSNEDSEFRKMGRKAFTPTWIALLRIRLRQMFPWLYEISGYILPQTETTKFFIKVIVETMEYRETNNITRNDFIDMLRELKKNPDKLGNIEMTDSLLASQAFVFFLAGFETSSTTISNALYELALNQKIQDQLREEINEVYVKYNGDLKYDNIKKMDYLDKVFKETLRKYPPGTILMRESTSSYTFDAPKVNIPKGQKVFIPVYAIHRDPDIYPKPDVFDPERFNEEVVQKRHPLAFIPFGDGPRNCIGARFAVYQSKLGLVKILRHYRIEACEKTPIPYVNDPKAFILAPKGGLHLKIVKIDSQS</sequence>
<dbReference type="InterPro" id="IPR050476">
    <property type="entry name" value="Insect_CytP450_Detox"/>
</dbReference>
<evidence type="ECO:0000256" key="2">
    <source>
        <dbReference type="ARBA" id="ARBA00004174"/>
    </source>
</evidence>
<evidence type="ECO:0000256" key="6">
    <source>
        <dbReference type="ARBA" id="ARBA00022723"/>
    </source>
</evidence>
<dbReference type="GO" id="GO:0016705">
    <property type="term" value="F:oxidoreductase activity, acting on paired donors, with incorporation or reduction of molecular oxygen"/>
    <property type="evidence" value="ECO:0007669"/>
    <property type="project" value="InterPro"/>
</dbReference>
<protein>
    <recommendedName>
        <fullName evidence="18">Cytochrome P450</fullName>
    </recommendedName>
</protein>
<dbReference type="Gene3D" id="1.10.630.10">
    <property type="entry name" value="Cytochrome P450"/>
    <property type="match status" value="1"/>
</dbReference>
<dbReference type="GO" id="GO:0004497">
    <property type="term" value="F:monooxygenase activity"/>
    <property type="evidence" value="ECO:0007669"/>
    <property type="project" value="UniProtKB-KW"/>
</dbReference>
<dbReference type="AlphaFoldDB" id="A0AAW2F4M2"/>
<comment type="similarity">
    <text evidence="4 14">Belongs to the cytochrome P450 family.</text>
</comment>
<dbReference type="Proteomes" id="UP001430953">
    <property type="component" value="Unassembled WGS sequence"/>
</dbReference>
<keyword evidence="7" id="KW-0256">Endoplasmic reticulum</keyword>
<evidence type="ECO:0000256" key="3">
    <source>
        <dbReference type="ARBA" id="ARBA00004406"/>
    </source>
</evidence>
<keyword evidence="11 14" id="KW-0503">Monooxygenase</keyword>
<dbReference type="GO" id="GO:0005506">
    <property type="term" value="F:iron ion binding"/>
    <property type="evidence" value="ECO:0007669"/>
    <property type="project" value="InterPro"/>
</dbReference>
<evidence type="ECO:0000313" key="17">
    <source>
        <dbReference type="Proteomes" id="UP001430953"/>
    </source>
</evidence>
<dbReference type="EMBL" id="JADYXP020000013">
    <property type="protein sequence ID" value="KAL0110976.1"/>
    <property type="molecule type" value="Genomic_DNA"/>
</dbReference>
<evidence type="ECO:0000313" key="16">
    <source>
        <dbReference type="EMBL" id="KAL0110976.1"/>
    </source>
</evidence>
<keyword evidence="15" id="KW-0812">Transmembrane</keyword>
<name>A0AAW2F4M2_9HYME</name>
<keyword evidence="12 15" id="KW-0472">Membrane</keyword>
<dbReference type="InterPro" id="IPR017972">
    <property type="entry name" value="Cyt_P450_CS"/>
</dbReference>
<dbReference type="CDD" id="cd11056">
    <property type="entry name" value="CYP6-like"/>
    <property type="match status" value="1"/>
</dbReference>
<keyword evidence="17" id="KW-1185">Reference proteome</keyword>
<dbReference type="InterPro" id="IPR002401">
    <property type="entry name" value="Cyt_P450_E_grp-I"/>
</dbReference>
<keyword evidence="5 13" id="KW-0349">Heme</keyword>
<dbReference type="GO" id="GO:0005789">
    <property type="term" value="C:endoplasmic reticulum membrane"/>
    <property type="evidence" value="ECO:0007669"/>
    <property type="project" value="UniProtKB-SubCell"/>
</dbReference>
<feature type="binding site" description="axial binding residue" evidence="13">
    <location>
        <position position="443"/>
    </location>
    <ligand>
        <name>heme</name>
        <dbReference type="ChEBI" id="CHEBI:30413"/>
    </ligand>
    <ligandPart>
        <name>Fe</name>
        <dbReference type="ChEBI" id="CHEBI:18248"/>
    </ligandPart>
</feature>
<evidence type="ECO:0000256" key="14">
    <source>
        <dbReference type="RuleBase" id="RU000461"/>
    </source>
</evidence>
<evidence type="ECO:0000256" key="7">
    <source>
        <dbReference type="ARBA" id="ARBA00022824"/>
    </source>
</evidence>
<dbReference type="PRINTS" id="PR00463">
    <property type="entry name" value="EP450I"/>
</dbReference>
<dbReference type="GO" id="GO:0020037">
    <property type="term" value="F:heme binding"/>
    <property type="evidence" value="ECO:0007669"/>
    <property type="project" value="InterPro"/>
</dbReference>
<comment type="subcellular location">
    <subcellularLocation>
        <location evidence="3">Endoplasmic reticulum membrane</location>
        <topology evidence="3">Peripheral membrane protein</topology>
    </subcellularLocation>
    <subcellularLocation>
        <location evidence="2">Microsome membrane</location>
        <topology evidence="2">Peripheral membrane protein</topology>
    </subcellularLocation>
</comment>
<reference evidence="16 17" key="1">
    <citation type="submission" date="2023-03" db="EMBL/GenBank/DDBJ databases">
        <title>High recombination rates correlate with genetic variation in Cardiocondyla obscurior ants.</title>
        <authorList>
            <person name="Errbii M."/>
        </authorList>
    </citation>
    <scope>NUCLEOTIDE SEQUENCE [LARGE SCALE GENOMIC DNA]</scope>
    <source>
        <strain evidence="16">Alpha-2009</strain>
        <tissue evidence="16">Whole body</tissue>
    </source>
</reference>
<comment type="cofactor">
    <cofactor evidence="1 13">
        <name>heme</name>
        <dbReference type="ChEBI" id="CHEBI:30413"/>
    </cofactor>
</comment>
<dbReference type="FunFam" id="1.10.630.10:FF:000042">
    <property type="entry name" value="Cytochrome P450"/>
    <property type="match status" value="1"/>
</dbReference>
<evidence type="ECO:0000256" key="11">
    <source>
        <dbReference type="ARBA" id="ARBA00023033"/>
    </source>
</evidence>
<evidence type="ECO:0000256" key="8">
    <source>
        <dbReference type="ARBA" id="ARBA00022848"/>
    </source>
</evidence>
<dbReference type="Pfam" id="PF00067">
    <property type="entry name" value="p450"/>
    <property type="match status" value="1"/>
</dbReference>
<comment type="caution">
    <text evidence="16">The sequence shown here is derived from an EMBL/GenBank/DDBJ whole genome shotgun (WGS) entry which is preliminary data.</text>
</comment>
<dbReference type="PROSITE" id="PS00086">
    <property type="entry name" value="CYTOCHROME_P450"/>
    <property type="match status" value="1"/>
</dbReference>
<evidence type="ECO:0000256" key="10">
    <source>
        <dbReference type="ARBA" id="ARBA00023004"/>
    </source>
</evidence>
<evidence type="ECO:0008006" key="18">
    <source>
        <dbReference type="Google" id="ProtNLM"/>
    </source>
</evidence>
<keyword evidence="10 13" id="KW-0408">Iron</keyword>
<organism evidence="16 17">
    <name type="scientific">Cardiocondyla obscurior</name>
    <dbReference type="NCBI Taxonomy" id="286306"/>
    <lineage>
        <taxon>Eukaryota</taxon>
        <taxon>Metazoa</taxon>
        <taxon>Ecdysozoa</taxon>
        <taxon>Arthropoda</taxon>
        <taxon>Hexapoda</taxon>
        <taxon>Insecta</taxon>
        <taxon>Pterygota</taxon>
        <taxon>Neoptera</taxon>
        <taxon>Endopterygota</taxon>
        <taxon>Hymenoptera</taxon>
        <taxon>Apocrita</taxon>
        <taxon>Aculeata</taxon>
        <taxon>Formicoidea</taxon>
        <taxon>Formicidae</taxon>
        <taxon>Myrmicinae</taxon>
        <taxon>Cardiocondyla</taxon>
    </lineage>
</organism>
<evidence type="ECO:0000256" key="9">
    <source>
        <dbReference type="ARBA" id="ARBA00023002"/>
    </source>
</evidence>
<evidence type="ECO:0000256" key="5">
    <source>
        <dbReference type="ARBA" id="ARBA00022617"/>
    </source>
</evidence>
<proteinExistence type="inferred from homology"/>
<evidence type="ECO:0000256" key="13">
    <source>
        <dbReference type="PIRSR" id="PIRSR602401-1"/>
    </source>
</evidence>
<evidence type="ECO:0000256" key="1">
    <source>
        <dbReference type="ARBA" id="ARBA00001971"/>
    </source>
</evidence>
<keyword evidence="15" id="KW-1133">Transmembrane helix</keyword>
<accession>A0AAW2F4M2</accession>
<dbReference type="InterPro" id="IPR001128">
    <property type="entry name" value="Cyt_P450"/>
</dbReference>
<keyword evidence="9 14" id="KW-0560">Oxidoreductase</keyword>
<keyword evidence="8" id="KW-0492">Microsome</keyword>
<gene>
    <name evidence="16" type="ORF">PUN28_012779</name>
</gene>
<dbReference type="PANTHER" id="PTHR24292">
    <property type="entry name" value="CYTOCHROME P450"/>
    <property type="match status" value="1"/>
</dbReference>
<dbReference type="PRINTS" id="PR00385">
    <property type="entry name" value="P450"/>
</dbReference>
<keyword evidence="6 13" id="KW-0479">Metal-binding</keyword>
<feature type="transmembrane region" description="Helical" evidence="15">
    <location>
        <begin position="7"/>
        <end position="29"/>
    </location>
</feature>
<evidence type="ECO:0000256" key="12">
    <source>
        <dbReference type="ARBA" id="ARBA00023136"/>
    </source>
</evidence>
<evidence type="ECO:0000256" key="4">
    <source>
        <dbReference type="ARBA" id="ARBA00010617"/>
    </source>
</evidence>